<sequence>MEDLIMAGENNESTGSEETASTDTTTEGEGQQSQAEVQGDIDLDGIFGDEPVPKSSEEKETTPASEEGGKKEGALEKKPAEKEADPKEGESKEGSEGKSEELQAAEKVIADKKSADELKVAYEKLSPEEKATVDAATDRDTETRTTLATLKDTVDKSEKRRQDTTQWAQKLSQEVATLKRDNIILQKKADDPDYDPEKDTSLDSGPTDEERETVAAQRGRADASLVAAYGKNDENKEAVDRDLKEYRDTFAQDAVVQQQVIRSAMPVQEALSIVRLSKFFGEYGRDPEAILATMTERLTKELTPKIREEETKSILAGLKKTNVIPKGLSGIKGSSLTEKEEKSSSSKAGTLEEEFDNQ</sequence>
<comment type="caution">
    <text evidence="2">The sequence shown here is derived from an EMBL/GenBank/DDBJ whole genome shotgun (WGS) entry which is preliminary data.</text>
</comment>
<feature type="compositionally biased region" description="Basic and acidic residues" evidence="1">
    <location>
        <begin position="181"/>
        <end position="201"/>
    </location>
</feature>
<feature type="region of interest" description="Disordered" evidence="1">
    <location>
        <begin position="181"/>
        <end position="221"/>
    </location>
</feature>
<evidence type="ECO:0000256" key="1">
    <source>
        <dbReference type="SAM" id="MobiDB-lite"/>
    </source>
</evidence>
<feature type="compositionally biased region" description="Basic and acidic residues" evidence="1">
    <location>
        <begin position="152"/>
        <end position="163"/>
    </location>
</feature>
<feature type="region of interest" description="Disordered" evidence="1">
    <location>
        <begin position="1"/>
        <end position="168"/>
    </location>
</feature>
<reference evidence="2" key="1">
    <citation type="journal article" date="2015" name="Nature">
        <title>Complex archaea that bridge the gap between prokaryotes and eukaryotes.</title>
        <authorList>
            <person name="Spang A."/>
            <person name="Saw J.H."/>
            <person name="Jorgensen S.L."/>
            <person name="Zaremba-Niedzwiedzka K."/>
            <person name="Martijn J."/>
            <person name="Lind A.E."/>
            <person name="van Eijk R."/>
            <person name="Schleper C."/>
            <person name="Guy L."/>
            <person name="Ettema T.J."/>
        </authorList>
    </citation>
    <scope>NUCLEOTIDE SEQUENCE</scope>
</reference>
<accession>A0A0F9LWB9</accession>
<dbReference type="AlphaFoldDB" id="A0A0F9LWB9"/>
<feature type="compositionally biased region" description="Basic and acidic residues" evidence="1">
    <location>
        <begin position="51"/>
        <end position="101"/>
    </location>
</feature>
<proteinExistence type="predicted"/>
<feature type="region of interest" description="Disordered" evidence="1">
    <location>
        <begin position="325"/>
        <end position="358"/>
    </location>
</feature>
<feature type="compositionally biased region" description="Low complexity" evidence="1">
    <location>
        <begin position="7"/>
        <end position="30"/>
    </location>
</feature>
<protein>
    <recommendedName>
        <fullName evidence="3">Scaffolding protein</fullName>
    </recommendedName>
</protein>
<dbReference type="EMBL" id="LAZR01011499">
    <property type="protein sequence ID" value="KKM61357.1"/>
    <property type="molecule type" value="Genomic_DNA"/>
</dbReference>
<evidence type="ECO:0000313" key="2">
    <source>
        <dbReference type="EMBL" id="KKM61357.1"/>
    </source>
</evidence>
<name>A0A0F9LWB9_9ZZZZ</name>
<gene>
    <name evidence="2" type="ORF">LCGC14_1532510</name>
</gene>
<organism evidence="2">
    <name type="scientific">marine sediment metagenome</name>
    <dbReference type="NCBI Taxonomy" id="412755"/>
    <lineage>
        <taxon>unclassified sequences</taxon>
        <taxon>metagenomes</taxon>
        <taxon>ecological metagenomes</taxon>
    </lineage>
</organism>
<feature type="compositionally biased region" description="Basic and acidic residues" evidence="1">
    <location>
        <begin position="108"/>
        <end position="143"/>
    </location>
</feature>
<evidence type="ECO:0008006" key="3">
    <source>
        <dbReference type="Google" id="ProtNLM"/>
    </source>
</evidence>